<organism evidence="1 2">
    <name type="scientific">Leptospira interrogans serovar Grippotyphosa str. LT2186</name>
    <dbReference type="NCBI Taxonomy" id="1001599"/>
    <lineage>
        <taxon>Bacteria</taxon>
        <taxon>Pseudomonadati</taxon>
        <taxon>Spirochaetota</taxon>
        <taxon>Spirochaetia</taxon>
        <taxon>Leptospirales</taxon>
        <taxon>Leptospiraceae</taxon>
        <taxon>Leptospira</taxon>
    </lineage>
</organism>
<proteinExistence type="predicted"/>
<dbReference type="EMBL" id="AFME02000212">
    <property type="protein sequence ID" value="EMG10834.1"/>
    <property type="molecule type" value="Genomic_DNA"/>
</dbReference>
<dbReference type="BioCyc" id="LINT1001599:G11K9-397-MONOMER"/>
<evidence type="ECO:0000313" key="1">
    <source>
        <dbReference type="EMBL" id="EMG10834.1"/>
    </source>
</evidence>
<evidence type="ECO:0000313" key="2">
    <source>
        <dbReference type="Proteomes" id="UP000011776"/>
    </source>
</evidence>
<sequence>MHVIREFLEKNSIGTLVAPSGNRVFSEEDVKEIIRKNRNGNGGNSL</sequence>
<dbReference type="AlphaFoldDB" id="M3FTS3"/>
<protein>
    <submittedName>
        <fullName evidence="1">Uncharacterized protein</fullName>
    </submittedName>
</protein>
<gene>
    <name evidence="1" type="ORF">LEP1GSC151_2045</name>
</gene>
<dbReference type="Proteomes" id="UP000011776">
    <property type="component" value="Unassembled WGS sequence"/>
</dbReference>
<name>M3FTS3_LEPIR</name>
<comment type="caution">
    <text evidence="1">The sequence shown here is derived from an EMBL/GenBank/DDBJ whole genome shotgun (WGS) entry which is preliminary data.</text>
</comment>
<accession>M3FTS3</accession>
<reference evidence="1 2" key="1">
    <citation type="submission" date="2013-02" db="EMBL/GenBank/DDBJ databases">
        <authorList>
            <person name="Harkins D.M."/>
            <person name="Durkin A.S."/>
            <person name="Brinkac L.M."/>
            <person name="Haft D.H."/>
            <person name="Selengut J.D."/>
            <person name="Sanka R."/>
            <person name="DePew J."/>
            <person name="Purushe J."/>
            <person name="Tulsiani S.M."/>
            <person name="Graham G.C."/>
            <person name="Burns M.-A."/>
            <person name="Dohnt M.F."/>
            <person name="Smythe L.D."/>
            <person name="McKay D.B."/>
            <person name="Craig S.B."/>
            <person name="Vinetz J.M."/>
            <person name="Sutton G.G."/>
            <person name="Nierman W.C."/>
            <person name="Fouts D.E."/>
        </authorList>
    </citation>
    <scope>NUCLEOTIDE SEQUENCE [LARGE SCALE GENOMIC DNA]</scope>
    <source>
        <strain evidence="1 2">LT2186</strain>
    </source>
</reference>